<dbReference type="EMBL" id="CACRXK020009569">
    <property type="protein sequence ID" value="CAB4017494.1"/>
    <property type="molecule type" value="Genomic_DNA"/>
</dbReference>
<dbReference type="AlphaFoldDB" id="A0A6S7IEY9"/>
<organism evidence="1 2">
    <name type="scientific">Paramuricea clavata</name>
    <name type="common">Red gorgonian</name>
    <name type="synonym">Violescent sea-whip</name>
    <dbReference type="NCBI Taxonomy" id="317549"/>
    <lineage>
        <taxon>Eukaryota</taxon>
        <taxon>Metazoa</taxon>
        <taxon>Cnidaria</taxon>
        <taxon>Anthozoa</taxon>
        <taxon>Octocorallia</taxon>
        <taxon>Malacalcyonacea</taxon>
        <taxon>Plexauridae</taxon>
        <taxon>Paramuricea</taxon>
    </lineage>
</organism>
<name>A0A6S7IEY9_PARCT</name>
<evidence type="ECO:0000313" key="1">
    <source>
        <dbReference type="EMBL" id="CAB4017494.1"/>
    </source>
</evidence>
<accession>A0A6S7IEY9</accession>
<reference evidence="1" key="1">
    <citation type="submission" date="2020-04" db="EMBL/GenBank/DDBJ databases">
        <authorList>
            <person name="Alioto T."/>
            <person name="Alioto T."/>
            <person name="Gomez Garrido J."/>
        </authorList>
    </citation>
    <scope>NUCLEOTIDE SEQUENCE</scope>
    <source>
        <strain evidence="1">A484AB</strain>
    </source>
</reference>
<dbReference type="InterPro" id="IPR012337">
    <property type="entry name" value="RNaseH-like_sf"/>
</dbReference>
<dbReference type="PANTHER" id="PTHR45749">
    <property type="match status" value="1"/>
</dbReference>
<proteinExistence type="predicted"/>
<dbReference type="OrthoDB" id="1292175at2759"/>
<protein>
    <submittedName>
        <fullName evidence="1">Zinc finger MYM-type 1-like</fullName>
    </submittedName>
</protein>
<dbReference type="SUPFAM" id="SSF53098">
    <property type="entry name" value="Ribonuclease H-like"/>
    <property type="match status" value="1"/>
</dbReference>
<gene>
    <name evidence="1" type="ORF">PACLA_8A067255</name>
</gene>
<sequence>MPDTTPDVSHLDQISLIIRHVDEQFQIYERLLKISEINDKTGDGFAAKVISMLKDLQLSTAGIQFQCYDTTASMSGAYNGAQAKLSERLGWTIPYITCLGHKTNLCVEHSCKALLMIEEFFTTLQDLYNFLTRSTSRFGKLKGNIDALQEGLVMKNLSKTRWIGRAESIRAVWVSYEIVIDTLDEVRNCEDSDRDAIKTASNLSDRIKSFEFYLSMLFMKNIMYKTKIVDLEVQEIDKDILASLDVMCQTRDAMIRIWEDDLGLDGIVTAAVENCNSFGIDAEYEFSKKHVHDDHPDALTRTQTMLMYHYSTNITDKKCSK</sequence>
<dbReference type="Proteomes" id="UP001152795">
    <property type="component" value="Unassembled WGS sequence"/>
</dbReference>
<dbReference type="PANTHER" id="PTHR45749:SF21">
    <property type="entry name" value="DUF4371 DOMAIN-CONTAINING PROTEIN"/>
    <property type="match status" value="1"/>
</dbReference>
<keyword evidence="2" id="KW-1185">Reference proteome</keyword>
<evidence type="ECO:0000313" key="2">
    <source>
        <dbReference type="Proteomes" id="UP001152795"/>
    </source>
</evidence>
<comment type="caution">
    <text evidence="1">The sequence shown here is derived from an EMBL/GenBank/DDBJ whole genome shotgun (WGS) entry which is preliminary data.</text>
</comment>